<evidence type="ECO:0000313" key="14">
    <source>
        <dbReference type="Proteomes" id="UP000530660"/>
    </source>
</evidence>
<name>A0A7J7IKV9_9RHOD</name>
<dbReference type="Pfam" id="PF01035">
    <property type="entry name" value="DNA_binding_1"/>
    <property type="match status" value="1"/>
</dbReference>
<evidence type="ECO:0000256" key="9">
    <source>
        <dbReference type="ARBA" id="ARBA00030795"/>
    </source>
</evidence>
<dbReference type="GO" id="GO:0032259">
    <property type="term" value="P:methylation"/>
    <property type="evidence" value="ECO:0007669"/>
    <property type="project" value="UniProtKB-KW"/>
</dbReference>
<evidence type="ECO:0000256" key="7">
    <source>
        <dbReference type="ARBA" id="ARBA00022763"/>
    </source>
</evidence>
<sequence length="182" mass="19852">MTATKRFKASLFKSHSVIRSEKSVLFSKCSRNSCCVCEDAKLSDFEKAVYHVAASITPGRVTTYGTIAKVIKPAGGARAARAVGTALRKNPYWKEGSIPLVPCHRVVAADRTLGGYMGVKDPGSTQLARKRDLMRLEGVPIARDHQGRWTIVVHDGSDTVRPKPSPFLSVDELRALVEASTR</sequence>
<gene>
    <name evidence="13" type="ORF">F1559_004319</name>
</gene>
<accession>A0A7J7IKV9</accession>
<dbReference type="InterPro" id="IPR001497">
    <property type="entry name" value="MethylDNA_cys_MeTrfase_AS"/>
</dbReference>
<dbReference type="Proteomes" id="UP000530660">
    <property type="component" value="Unassembled WGS sequence"/>
</dbReference>
<evidence type="ECO:0000313" key="13">
    <source>
        <dbReference type="EMBL" id="KAF6003668.1"/>
    </source>
</evidence>
<dbReference type="SUPFAM" id="SSF46767">
    <property type="entry name" value="Methylated DNA-protein cysteine methyltransferase, C-terminal domain"/>
    <property type="match status" value="1"/>
</dbReference>
<comment type="catalytic activity">
    <reaction evidence="1">
        <text>a 4-O-methyl-thymidine in DNA + L-cysteinyl-[protein] = a thymidine in DNA + S-methyl-L-cysteinyl-[protein]</text>
        <dbReference type="Rhea" id="RHEA:53428"/>
        <dbReference type="Rhea" id="RHEA-COMP:10131"/>
        <dbReference type="Rhea" id="RHEA-COMP:10132"/>
        <dbReference type="Rhea" id="RHEA-COMP:13555"/>
        <dbReference type="Rhea" id="RHEA-COMP:13556"/>
        <dbReference type="ChEBI" id="CHEBI:29950"/>
        <dbReference type="ChEBI" id="CHEBI:82612"/>
        <dbReference type="ChEBI" id="CHEBI:137386"/>
        <dbReference type="ChEBI" id="CHEBI:137387"/>
        <dbReference type="EC" id="2.1.1.63"/>
    </reaction>
</comment>
<feature type="domain" description="Methylated-DNA-[protein]-cysteine S-methyltransferase DNA binding" evidence="12">
    <location>
        <begin position="44"/>
        <end position="139"/>
    </location>
</feature>
<dbReference type="EMBL" id="VWRR01000006">
    <property type="protein sequence ID" value="KAF6003668.1"/>
    <property type="molecule type" value="Genomic_DNA"/>
</dbReference>
<dbReference type="PANTHER" id="PTHR10815">
    <property type="entry name" value="METHYLATED-DNA--PROTEIN-CYSTEINE METHYLTRANSFERASE"/>
    <property type="match status" value="1"/>
</dbReference>
<comment type="similarity">
    <text evidence="2">Belongs to the MGMT family.</text>
</comment>
<proteinExistence type="inferred from homology"/>
<keyword evidence="6" id="KW-0808">Transferase</keyword>
<evidence type="ECO:0000256" key="5">
    <source>
        <dbReference type="ARBA" id="ARBA00022603"/>
    </source>
</evidence>
<reference evidence="13 14" key="1">
    <citation type="journal article" date="2020" name="J. Phycol.">
        <title>Comparative genome analysis reveals Cyanidiococcus gen. nov., a new extremophilic red algal genus sister to Cyanidioschyzon (Cyanidioschyzonaceae, Rhodophyta).</title>
        <authorList>
            <person name="Liu S.-L."/>
            <person name="Chiang Y.-R."/>
            <person name="Yoon H.S."/>
            <person name="Fu H.-Y."/>
        </authorList>
    </citation>
    <scope>NUCLEOTIDE SEQUENCE [LARGE SCALE GENOMIC DNA]</scope>
    <source>
        <strain evidence="13 14">THAL066</strain>
    </source>
</reference>
<evidence type="ECO:0000256" key="10">
    <source>
        <dbReference type="ARBA" id="ARBA00031621"/>
    </source>
</evidence>
<dbReference type="EC" id="2.1.1.63" evidence="3"/>
<dbReference type="NCBIfam" id="TIGR00589">
    <property type="entry name" value="ogt"/>
    <property type="match status" value="1"/>
</dbReference>
<dbReference type="AlphaFoldDB" id="A0A7J7IKV9"/>
<evidence type="ECO:0000259" key="12">
    <source>
        <dbReference type="Pfam" id="PF01035"/>
    </source>
</evidence>
<keyword evidence="5" id="KW-0489">Methyltransferase</keyword>
<evidence type="ECO:0000256" key="8">
    <source>
        <dbReference type="ARBA" id="ARBA00023204"/>
    </source>
</evidence>
<protein>
    <recommendedName>
        <fullName evidence="4">Methylated-DNA--protein-cysteine methyltransferase</fullName>
        <ecNumber evidence="3">2.1.1.63</ecNumber>
    </recommendedName>
    <alternativeName>
        <fullName evidence="9">6-O-methylguanine-DNA methyltransferase</fullName>
    </alternativeName>
    <alternativeName>
        <fullName evidence="10">O-6-methylguanine-DNA-alkyltransferase</fullName>
    </alternativeName>
</protein>
<dbReference type="InterPro" id="IPR036388">
    <property type="entry name" value="WH-like_DNA-bd_sf"/>
</dbReference>
<dbReference type="Gene3D" id="1.10.10.10">
    <property type="entry name" value="Winged helix-like DNA-binding domain superfamily/Winged helix DNA-binding domain"/>
    <property type="match status" value="1"/>
</dbReference>
<dbReference type="CDD" id="cd06445">
    <property type="entry name" value="ATase"/>
    <property type="match status" value="1"/>
</dbReference>
<evidence type="ECO:0000256" key="6">
    <source>
        <dbReference type="ARBA" id="ARBA00022679"/>
    </source>
</evidence>
<dbReference type="OrthoDB" id="1907495at2759"/>
<keyword evidence="7" id="KW-0227">DNA damage</keyword>
<dbReference type="InterPro" id="IPR014048">
    <property type="entry name" value="MethylDNA_cys_MeTrfase_DNA-bd"/>
</dbReference>
<organism evidence="13 14">
    <name type="scientific">Cyanidiococcus yangmingshanensis</name>
    <dbReference type="NCBI Taxonomy" id="2690220"/>
    <lineage>
        <taxon>Eukaryota</taxon>
        <taxon>Rhodophyta</taxon>
        <taxon>Bangiophyceae</taxon>
        <taxon>Cyanidiales</taxon>
        <taxon>Cyanidiaceae</taxon>
        <taxon>Cyanidiococcus</taxon>
    </lineage>
</organism>
<evidence type="ECO:0000256" key="4">
    <source>
        <dbReference type="ARBA" id="ARBA00015377"/>
    </source>
</evidence>
<dbReference type="GO" id="GO:0003908">
    <property type="term" value="F:methylated-DNA-[protein]-cysteine S-methyltransferase activity"/>
    <property type="evidence" value="ECO:0007669"/>
    <property type="project" value="UniProtKB-EC"/>
</dbReference>
<dbReference type="PANTHER" id="PTHR10815:SF13">
    <property type="entry name" value="METHYLATED-DNA--PROTEIN-CYSTEINE METHYLTRANSFERASE"/>
    <property type="match status" value="1"/>
</dbReference>
<evidence type="ECO:0000256" key="11">
    <source>
        <dbReference type="ARBA" id="ARBA00049348"/>
    </source>
</evidence>
<keyword evidence="14" id="KW-1185">Reference proteome</keyword>
<dbReference type="GO" id="GO:0006281">
    <property type="term" value="P:DNA repair"/>
    <property type="evidence" value="ECO:0007669"/>
    <property type="project" value="UniProtKB-KW"/>
</dbReference>
<comment type="catalytic activity">
    <reaction evidence="11">
        <text>a 6-O-methyl-2'-deoxyguanosine in DNA + L-cysteinyl-[protein] = S-methyl-L-cysteinyl-[protein] + a 2'-deoxyguanosine in DNA</text>
        <dbReference type="Rhea" id="RHEA:24000"/>
        <dbReference type="Rhea" id="RHEA-COMP:10131"/>
        <dbReference type="Rhea" id="RHEA-COMP:10132"/>
        <dbReference type="Rhea" id="RHEA-COMP:11367"/>
        <dbReference type="Rhea" id="RHEA-COMP:11368"/>
        <dbReference type="ChEBI" id="CHEBI:29950"/>
        <dbReference type="ChEBI" id="CHEBI:82612"/>
        <dbReference type="ChEBI" id="CHEBI:85445"/>
        <dbReference type="ChEBI" id="CHEBI:85448"/>
        <dbReference type="EC" id="2.1.1.63"/>
    </reaction>
</comment>
<evidence type="ECO:0000256" key="3">
    <source>
        <dbReference type="ARBA" id="ARBA00011918"/>
    </source>
</evidence>
<dbReference type="InterPro" id="IPR036217">
    <property type="entry name" value="MethylDNA_cys_MeTrfase_DNAb"/>
</dbReference>
<evidence type="ECO:0000256" key="2">
    <source>
        <dbReference type="ARBA" id="ARBA00008711"/>
    </source>
</evidence>
<keyword evidence="8" id="KW-0234">DNA repair</keyword>
<comment type="caution">
    <text evidence="13">The sequence shown here is derived from an EMBL/GenBank/DDBJ whole genome shotgun (WGS) entry which is preliminary data.</text>
</comment>
<evidence type="ECO:0000256" key="1">
    <source>
        <dbReference type="ARBA" id="ARBA00001286"/>
    </source>
</evidence>
<dbReference type="PROSITE" id="PS00374">
    <property type="entry name" value="MGMT"/>
    <property type="match status" value="1"/>
</dbReference>